<dbReference type="EMBL" id="SKFH01000024">
    <property type="protein sequence ID" value="TCZ68861.1"/>
    <property type="molecule type" value="Genomic_DNA"/>
</dbReference>
<accession>A0A4V2WMG1</accession>
<evidence type="ECO:0000313" key="2">
    <source>
        <dbReference type="Proteomes" id="UP000295164"/>
    </source>
</evidence>
<comment type="caution">
    <text evidence="1">The sequence shown here is derived from an EMBL/GenBank/DDBJ whole genome shotgun (WGS) entry which is preliminary data.</text>
</comment>
<protein>
    <submittedName>
        <fullName evidence="1">Uncharacterized protein</fullName>
    </submittedName>
</protein>
<organism evidence="1 2">
    <name type="scientific">Flaviaesturariibacter aridisoli</name>
    <dbReference type="NCBI Taxonomy" id="2545761"/>
    <lineage>
        <taxon>Bacteria</taxon>
        <taxon>Pseudomonadati</taxon>
        <taxon>Bacteroidota</taxon>
        <taxon>Chitinophagia</taxon>
        <taxon>Chitinophagales</taxon>
        <taxon>Chitinophagaceae</taxon>
        <taxon>Flaviaestuariibacter</taxon>
    </lineage>
</organism>
<dbReference type="AlphaFoldDB" id="A0A4V2WMG1"/>
<name>A0A4V2WMG1_9BACT</name>
<sequence length="152" mass="16806">MQRDTREGFEFRGNDNYLALTVQRVFDLMHQTPALDEFHILTKIDIKCSGFSASNTALISSASYRAFFKNLQVNYAKLDGTASLTSYGNDFHLRLSVNSSGQVLVDGMTSVGAGTFNGQNVDCKLKFGLLGNQSSIKGVLEGLHDINRLFER</sequence>
<reference evidence="1 2" key="1">
    <citation type="submission" date="2019-03" db="EMBL/GenBank/DDBJ databases">
        <authorList>
            <person name="Kim M.K.M."/>
        </authorList>
    </citation>
    <scope>NUCLEOTIDE SEQUENCE [LARGE SCALE GENOMIC DNA]</scope>
    <source>
        <strain evidence="1 2">17J68-15</strain>
    </source>
</reference>
<dbReference type="RefSeq" id="WP_131852679.1">
    <property type="nucleotide sequence ID" value="NZ_SKFH01000024.1"/>
</dbReference>
<gene>
    <name evidence="1" type="ORF">E0486_13360</name>
</gene>
<evidence type="ECO:0000313" key="1">
    <source>
        <dbReference type="EMBL" id="TCZ68861.1"/>
    </source>
</evidence>
<keyword evidence="2" id="KW-1185">Reference proteome</keyword>
<dbReference type="Proteomes" id="UP000295164">
    <property type="component" value="Unassembled WGS sequence"/>
</dbReference>
<proteinExistence type="predicted"/>